<dbReference type="RefSeq" id="WP_065994744.1">
    <property type="nucleotide sequence ID" value="NZ_CP029389.2"/>
</dbReference>
<dbReference type="Pfam" id="PF26211">
    <property type="entry name" value="Phage_phiTE_072"/>
    <property type="match status" value="1"/>
</dbReference>
<evidence type="ECO:0000313" key="2">
    <source>
        <dbReference type="Proteomes" id="UP000245977"/>
    </source>
</evidence>
<dbReference type="EMBL" id="CP029389">
    <property type="protein sequence ID" value="AWL27187.1"/>
    <property type="molecule type" value="Genomic_DNA"/>
</dbReference>
<dbReference type="STRING" id="1871111.GCA_001704615_00860"/>
<protein>
    <submittedName>
        <fullName evidence="1">Uncharacterized protein</fullName>
    </submittedName>
</protein>
<proteinExistence type="predicted"/>
<organism evidence="1 2">
    <name type="scientific">Acinetobacter defluvii</name>
    <dbReference type="NCBI Taxonomy" id="1871111"/>
    <lineage>
        <taxon>Bacteria</taxon>
        <taxon>Pseudomonadati</taxon>
        <taxon>Pseudomonadota</taxon>
        <taxon>Gammaproteobacteria</taxon>
        <taxon>Moraxellales</taxon>
        <taxon>Moraxellaceae</taxon>
        <taxon>Acinetobacter</taxon>
    </lineage>
</organism>
<geneLocation type="plasmid" evidence="1 2">
    <name>p1_010030</name>
</geneLocation>
<reference evidence="1" key="1">
    <citation type="submission" date="2019-08" db="EMBL/GenBank/DDBJ databases">
        <title>The complete genome of Acinetobacter defluvii strain WCHAD010030.</title>
        <authorList>
            <person name="Hu Y."/>
            <person name="Qin J."/>
            <person name="Feng Y."/>
            <person name="Zong Z."/>
        </authorList>
    </citation>
    <scope>NUCLEOTIDE SEQUENCE</scope>
    <source>
        <strain evidence="1">WCHA30</strain>
        <plasmid evidence="1">p1_010030</plasmid>
    </source>
</reference>
<keyword evidence="2" id="KW-1185">Reference proteome</keyword>
<gene>
    <name evidence="1" type="ORF">DJ533_00455</name>
</gene>
<keyword evidence="1" id="KW-0614">Plasmid</keyword>
<dbReference type="KEGG" id="adv:DJ533_00455"/>
<dbReference type="Proteomes" id="UP000245977">
    <property type="component" value="Plasmid p1_010030"/>
</dbReference>
<accession>A0A2S2F8B6</accession>
<evidence type="ECO:0000313" key="1">
    <source>
        <dbReference type="EMBL" id="AWL27187.1"/>
    </source>
</evidence>
<name>A0A2S2F8B6_9GAMM</name>
<dbReference type="OrthoDB" id="9157451at2"/>
<sequence length="103" mass="12469">MQVKEVRTHHIPSQDGVDSINLFVVWYGECRSQVTIQCWDHAWTAYWGAHWVERVEDFITDPEIIDYLISNFSRTRQARERKWLRQIIESIRKYFKNLEVQNG</sequence>
<dbReference type="AlphaFoldDB" id="A0A2S2F8B6"/>
<dbReference type="InterPro" id="IPR058701">
    <property type="entry name" value="PhiTE_072-like"/>
</dbReference>